<accession>A0A9D1N7P7</accession>
<dbReference type="CDD" id="cd03254">
    <property type="entry name" value="ABCC_Glucan_exporter_like"/>
    <property type="match status" value="1"/>
</dbReference>
<evidence type="ECO:0000256" key="7">
    <source>
        <dbReference type="ARBA" id="ARBA00022989"/>
    </source>
</evidence>
<evidence type="ECO:0000256" key="8">
    <source>
        <dbReference type="ARBA" id="ARBA00023136"/>
    </source>
</evidence>
<dbReference type="GO" id="GO:0005886">
    <property type="term" value="C:plasma membrane"/>
    <property type="evidence" value="ECO:0007669"/>
    <property type="project" value="UniProtKB-SubCell"/>
</dbReference>
<keyword evidence="7 10" id="KW-1133">Transmembrane helix</keyword>
<feature type="transmembrane region" description="Helical" evidence="10">
    <location>
        <begin position="85"/>
        <end position="108"/>
    </location>
</feature>
<dbReference type="GO" id="GO:0015421">
    <property type="term" value="F:ABC-type oligopeptide transporter activity"/>
    <property type="evidence" value="ECO:0007669"/>
    <property type="project" value="TreeGrafter"/>
</dbReference>
<reference evidence="13" key="1">
    <citation type="submission" date="2020-10" db="EMBL/GenBank/DDBJ databases">
        <authorList>
            <person name="Gilroy R."/>
        </authorList>
    </citation>
    <scope>NUCLEOTIDE SEQUENCE</scope>
    <source>
        <strain evidence="13">ChiSjej4B22-8349</strain>
    </source>
</reference>
<dbReference type="Pfam" id="PF00664">
    <property type="entry name" value="ABC_membrane"/>
    <property type="match status" value="1"/>
</dbReference>
<evidence type="ECO:0000313" key="14">
    <source>
        <dbReference type="Proteomes" id="UP000824130"/>
    </source>
</evidence>
<dbReference type="GO" id="GO:0005524">
    <property type="term" value="F:ATP binding"/>
    <property type="evidence" value="ECO:0007669"/>
    <property type="project" value="UniProtKB-KW"/>
</dbReference>
<dbReference type="FunFam" id="1.20.1560.10:FF:000011">
    <property type="entry name" value="Multidrug ABC transporter ATP-binding protein"/>
    <property type="match status" value="1"/>
</dbReference>
<feature type="transmembrane region" description="Helical" evidence="10">
    <location>
        <begin position="189"/>
        <end position="210"/>
    </location>
</feature>
<evidence type="ECO:0000313" key="13">
    <source>
        <dbReference type="EMBL" id="HIU96441.1"/>
    </source>
</evidence>
<feature type="transmembrane region" description="Helical" evidence="10">
    <location>
        <begin position="162"/>
        <end position="183"/>
    </location>
</feature>
<dbReference type="InterPro" id="IPR036640">
    <property type="entry name" value="ABC1_TM_sf"/>
</dbReference>
<keyword evidence="3" id="KW-1003">Cell membrane</keyword>
<dbReference type="AlphaFoldDB" id="A0A9D1N7P7"/>
<organism evidence="13 14">
    <name type="scientific">Candidatus Allocopromorpha excrementipullorum</name>
    <dbReference type="NCBI Taxonomy" id="2840743"/>
    <lineage>
        <taxon>Bacteria</taxon>
        <taxon>Bacillati</taxon>
        <taxon>Bacillota</taxon>
        <taxon>Clostridia</taxon>
        <taxon>Eubacteriales</taxon>
        <taxon>Eubacteriaceae</taxon>
        <taxon>Eubacteriaceae incertae sedis</taxon>
        <taxon>Candidatus Allocopromorpha</taxon>
    </lineage>
</organism>
<evidence type="ECO:0000256" key="4">
    <source>
        <dbReference type="ARBA" id="ARBA00022692"/>
    </source>
</evidence>
<dbReference type="InterPro" id="IPR003439">
    <property type="entry name" value="ABC_transporter-like_ATP-bd"/>
</dbReference>
<dbReference type="PROSITE" id="PS50929">
    <property type="entry name" value="ABC_TM1F"/>
    <property type="match status" value="1"/>
</dbReference>
<dbReference type="Gene3D" id="1.20.1560.10">
    <property type="entry name" value="ABC transporter type 1, transmembrane domain"/>
    <property type="match status" value="1"/>
</dbReference>
<feature type="transmembrane region" description="Helical" evidence="10">
    <location>
        <begin position="45"/>
        <end position="65"/>
    </location>
</feature>
<dbReference type="EMBL" id="DVOB01000152">
    <property type="protein sequence ID" value="HIU96441.1"/>
    <property type="molecule type" value="Genomic_DNA"/>
</dbReference>
<feature type="domain" description="ABC transmembrane type-1" evidence="12">
    <location>
        <begin position="46"/>
        <end position="334"/>
    </location>
</feature>
<dbReference type="PROSITE" id="PS00211">
    <property type="entry name" value="ABC_TRANSPORTER_1"/>
    <property type="match status" value="1"/>
</dbReference>
<dbReference type="PANTHER" id="PTHR43394:SF1">
    <property type="entry name" value="ATP-BINDING CASSETTE SUB-FAMILY B MEMBER 10, MITOCHONDRIAL"/>
    <property type="match status" value="1"/>
</dbReference>
<comment type="subcellular location">
    <subcellularLocation>
        <location evidence="1">Cell membrane</location>
        <topology evidence="1">Multi-pass membrane protein</topology>
    </subcellularLocation>
</comment>
<keyword evidence="6 13" id="KW-0067">ATP-binding</keyword>
<feature type="domain" description="ABC transporter" evidence="11">
    <location>
        <begin position="371"/>
        <end position="605"/>
    </location>
</feature>
<keyword evidence="5" id="KW-0547">Nucleotide-binding</keyword>
<keyword evidence="2" id="KW-0813">Transport</keyword>
<dbReference type="InterPro" id="IPR017871">
    <property type="entry name" value="ABC_transporter-like_CS"/>
</dbReference>
<evidence type="ECO:0000256" key="2">
    <source>
        <dbReference type="ARBA" id="ARBA00022448"/>
    </source>
</evidence>
<sequence>MAAKRRGGGDPGGHGANMMPGEKAKDFGKTMKTLARYLAPHKFRLAAVFVFAIASTVFSIISPTILGDATDKVVEGLMSGAGIDFQGLFSILMLLLILYGLSLLFGAAQGWIMADASQKVIYTLRDKMSVKLDRLPLKYFDTKTHGEIQSRMINDIETVNQTLSVSLTQMITSFTTIIGILIMMLRISVIMTVTALVVLPLSMIVIRLVVSKSQGHFKNQQKYLGLVNGHVEEMYAGHDIIKAFNREEESAQVFEEYNEKLCESAWKSQFLSGTMMPITNFIGNAAYVAVCLLGGYLAINGRVSIGNIQAFIQYVRSFNQPISQVANVANQLQSTAAAAERIFELIEEEEAVDIDTEPAEKIDADRVEGRVEFDHVKFGYTPDEPVIKDFSFTAQPGQRVAIVGPTGAGKTTIVKLLMRFYELDGGRITIDGHDITALSRSNLREMFGMVLQDTWLNNGTLRENIRYGNPDATDEEVEAAAKAAHIDHFIKTQSKGYDMEVNEEATNISQGQKQLLTIARAFLADAPILILDEATSSVDTRTEALIQKAMARLMEGRTSFVIAHRLSTIKDADHILVLNHGDIIEQGTHEELLAQNGFYTSLYNSQFAQ</sequence>
<dbReference type="InterPro" id="IPR039421">
    <property type="entry name" value="Type_1_exporter"/>
</dbReference>
<dbReference type="GO" id="GO:0016887">
    <property type="term" value="F:ATP hydrolysis activity"/>
    <property type="evidence" value="ECO:0007669"/>
    <property type="project" value="InterPro"/>
</dbReference>
<dbReference type="Proteomes" id="UP000824130">
    <property type="component" value="Unassembled WGS sequence"/>
</dbReference>
<keyword evidence="8 10" id="KW-0472">Membrane</keyword>
<dbReference type="SMART" id="SM00382">
    <property type="entry name" value="AAA"/>
    <property type="match status" value="1"/>
</dbReference>
<evidence type="ECO:0000256" key="5">
    <source>
        <dbReference type="ARBA" id="ARBA00022741"/>
    </source>
</evidence>
<evidence type="ECO:0000256" key="6">
    <source>
        <dbReference type="ARBA" id="ARBA00022840"/>
    </source>
</evidence>
<evidence type="ECO:0000256" key="9">
    <source>
        <dbReference type="SAM" id="MobiDB-lite"/>
    </source>
</evidence>
<dbReference type="InterPro" id="IPR027417">
    <property type="entry name" value="P-loop_NTPase"/>
</dbReference>
<dbReference type="FunFam" id="3.40.50.300:FF:000287">
    <property type="entry name" value="Multidrug ABC transporter ATP-binding protein"/>
    <property type="match status" value="1"/>
</dbReference>
<dbReference type="SUPFAM" id="SSF90123">
    <property type="entry name" value="ABC transporter transmembrane region"/>
    <property type="match status" value="1"/>
</dbReference>
<reference evidence="13" key="2">
    <citation type="journal article" date="2021" name="PeerJ">
        <title>Extensive microbial diversity within the chicken gut microbiome revealed by metagenomics and culture.</title>
        <authorList>
            <person name="Gilroy R."/>
            <person name="Ravi A."/>
            <person name="Getino M."/>
            <person name="Pursley I."/>
            <person name="Horton D.L."/>
            <person name="Alikhan N.F."/>
            <person name="Baker D."/>
            <person name="Gharbi K."/>
            <person name="Hall N."/>
            <person name="Watson M."/>
            <person name="Adriaenssens E.M."/>
            <person name="Foster-Nyarko E."/>
            <person name="Jarju S."/>
            <person name="Secka A."/>
            <person name="Antonio M."/>
            <person name="Oren A."/>
            <person name="Chaudhuri R.R."/>
            <person name="La Ragione R."/>
            <person name="Hildebrand F."/>
            <person name="Pallen M.J."/>
        </authorList>
    </citation>
    <scope>NUCLEOTIDE SEQUENCE</scope>
    <source>
        <strain evidence="13">ChiSjej4B22-8349</strain>
    </source>
</reference>
<dbReference type="InterPro" id="IPR011527">
    <property type="entry name" value="ABC1_TM_dom"/>
</dbReference>
<dbReference type="PANTHER" id="PTHR43394">
    <property type="entry name" value="ATP-DEPENDENT PERMEASE MDL1, MITOCHONDRIAL"/>
    <property type="match status" value="1"/>
</dbReference>
<evidence type="ECO:0000256" key="3">
    <source>
        <dbReference type="ARBA" id="ARBA00022475"/>
    </source>
</evidence>
<feature type="region of interest" description="Disordered" evidence="9">
    <location>
        <begin position="1"/>
        <end position="22"/>
    </location>
</feature>
<dbReference type="Gene3D" id="3.40.50.300">
    <property type="entry name" value="P-loop containing nucleotide triphosphate hydrolases"/>
    <property type="match status" value="1"/>
</dbReference>
<evidence type="ECO:0000259" key="12">
    <source>
        <dbReference type="PROSITE" id="PS50929"/>
    </source>
</evidence>
<name>A0A9D1N7P7_9FIRM</name>
<dbReference type="InterPro" id="IPR003593">
    <property type="entry name" value="AAA+_ATPase"/>
</dbReference>
<evidence type="ECO:0000256" key="10">
    <source>
        <dbReference type="SAM" id="Phobius"/>
    </source>
</evidence>
<proteinExistence type="predicted"/>
<dbReference type="Pfam" id="PF00005">
    <property type="entry name" value="ABC_tran"/>
    <property type="match status" value="1"/>
</dbReference>
<evidence type="ECO:0000256" key="1">
    <source>
        <dbReference type="ARBA" id="ARBA00004651"/>
    </source>
</evidence>
<dbReference type="CDD" id="cd18547">
    <property type="entry name" value="ABC_6TM_Tm288_like"/>
    <property type="match status" value="1"/>
</dbReference>
<evidence type="ECO:0000259" key="11">
    <source>
        <dbReference type="PROSITE" id="PS50893"/>
    </source>
</evidence>
<protein>
    <submittedName>
        <fullName evidence="13">ABC transporter ATP-binding protein</fullName>
    </submittedName>
</protein>
<feature type="transmembrane region" description="Helical" evidence="10">
    <location>
        <begin position="281"/>
        <end position="299"/>
    </location>
</feature>
<comment type="caution">
    <text evidence="13">The sequence shown here is derived from an EMBL/GenBank/DDBJ whole genome shotgun (WGS) entry which is preliminary data.</text>
</comment>
<gene>
    <name evidence="13" type="ORF">IAD25_07040</name>
</gene>
<keyword evidence="4 10" id="KW-0812">Transmembrane</keyword>
<dbReference type="PROSITE" id="PS50893">
    <property type="entry name" value="ABC_TRANSPORTER_2"/>
    <property type="match status" value="1"/>
</dbReference>
<dbReference type="SUPFAM" id="SSF52540">
    <property type="entry name" value="P-loop containing nucleoside triphosphate hydrolases"/>
    <property type="match status" value="1"/>
</dbReference>